<evidence type="ECO:0000256" key="2">
    <source>
        <dbReference type="ARBA" id="ARBA00022448"/>
    </source>
</evidence>
<feature type="region of interest" description="Disordered" evidence="7">
    <location>
        <begin position="29"/>
        <end position="49"/>
    </location>
</feature>
<dbReference type="FunCoup" id="A2DHF5">
    <property type="interactions" value="681"/>
</dbReference>
<reference evidence="10" key="1">
    <citation type="submission" date="2006-10" db="EMBL/GenBank/DDBJ databases">
        <authorList>
            <person name="Amadeo P."/>
            <person name="Zhao Q."/>
            <person name="Wortman J."/>
            <person name="Fraser-Liggett C."/>
            <person name="Carlton J."/>
        </authorList>
    </citation>
    <scope>NUCLEOTIDE SEQUENCE</scope>
    <source>
        <strain evidence="10">G3</strain>
    </source>
</reference>
<comment type="subcellular location">
    <subcellularLocation>
        <location evidence="1">Membrane</location>
        <topology evidence="1">Multi-pass membrane protein</topology>
    </subcellularLocation>
</comment>
<dbReference type="InterPro" id="IPR050524">
    <property type="entry name" value="APC_YAT"/>
</dbReference>
<dbReference type="SMR" id="A2DHF5"/>
<dbReference type="InParanoid" id="A2DHF5"/>
<accession>A2DHF5</accession>
<dbReference type="EMBL" id="DS113200">
    <property type="protein sequence ID" value="EAY20228.1"/>
    <property type="molecule type" value="Genomic_DNA"/>
</dbReference>
<dbReference type="GO" id="GO:0003333">
    <property type="term" value="P:amino acid transmembrane transport"/>
    <property type="evidence" value="ECO:0000318"/>
    <property type="project" value="GO_Central"/>
</dbReference>
<reference evidence="10" key="2">
    <citation type="journal article" date="2007" name="Science">
        <title>Draft genome sequence of the sexually transmitted pathogen Trichomonas vaginalis.</title>
        <authorList>
            <person name="Carlton J.M."/>
            <person name="Hirt R.P."/>
            <person name="Silva J.C."/>
            <person name="Delcher A.L."/>
            <person name="Schatz M."/>
            <person name="Zhao Q."/>
            <person name="Wortman J.R."/>
            <person name="Bidwell S.L."/>
            <person name="Alsmark U.C.M."/>
            <person name="Besteiro S."/>
            <person name="Sicheritz-Ponten T."/>
            <person name="Noel C.J."/>
            <person name="Dacks J.B."/>
            <person name="Foster P.G."/>
            <person name="Simillion C."/>
            <person name="Van de Peer Y."/>
            <person name="Miranda-Saavedra D."/>
            <person name="Barton G.J."/>
            <person name="Westrop G.D."/>
            <person name="Mueller S."/>
            <person name="Dessi D."/>
            <person name="Fiori P.L."/>
            <person name="Ren Q."/>
            <person name="Paulsen I."/>
            <person name="Zhang H."/>
            <person name="Bastida-Corcuera F.D."/>
            <person name="Simoes-Barbosa A."/>
            <person name="Brown M.T."/>
            <person name="Hayes R.D."/>
            <person name="Mukherjee M."/>
            <person name="Okumura C.Y."/>
            <person name="Schneider R."/>
            <person name="Smith A.J."/>
            <person name="Vanacova S."/>
            <person name="Villalvazo M."/>
            <person name="Haas B.J."/>
            <person name="Pertea M."/>
            <person name="Feldblyum T.V."/>
            <person name="Utterback T.R."/>
            <person name="Shu C.L."/>
            <person name="Osoegawa K."/>
            <person name="de Jong P.J."/>
            <person name="Hrdy I."/>
            <person name="Horvathova L."/>
            <person name="Zubacova Z."/>
            <person name="Dolezal P."/>
            <person name="Malik S.B."/>
            <person name="Logsdon J.M. Jr."/>
            <person name="Henze K."/>
            <person name="Gupta A."/>
            <person name="Wang C.C."/>
            <person name="Dunne R.L."/>
            <person name="Upcroft J.A."/>
            <person name="Upcroft P."/>
            <person name="White O."/>
            <person name="Salzberg S.L."/>
            <person name="Tang P."/>
            <person name="Chiu C.-H."/>
            <person name="Lee Y.-S."/>
            <person name="Embley T.M."/>
            <person name="Coombs G.H."/>
            <person name="Mottram J.C."/>
            <person name="Tachezy J."/>
            <person name="Fraser-Liggett C.M."/>
            <person name="Johnson P.J."/>
        </authorList>
    </citation>
    <scope>NUCLEOTIDE SEQUENCE [LARGE SCALE GENOMIC DNA]</scope>
    <source>
        <strain evidence="10">G3</strain>
    </source>
</reference>
<keyword evidence="6 8" id="KW-0472">Membrane</keyword>
<feature type="transmembrane region" description="Helical" evidence="8">
    <location>
        <begin position="181"/>
        <end position="201"/>
    </location>
</feature>
<feature type="transmembrane region" description="Helical" evidence="8">
    <location>
        <begin position="515"/>
        <end position="537"/>
    </location>
</feature>
<feature type="transmembrane region" description="Helical" evidence="8">
    <location>
        <begin position="486"/>
        <end position="509"/>
    </location>
</feature>
<keyword evidence="4" id="KW-0029">Amino-acid transport</keyword>
<feature type="transmembrane region" description="Helical" evidence="8">
    <location>
        <begin position="444"/>
        <end position="465"/>
    </location>
</feature>
<dbReference type="PANTHER" id="PTHR43341">
    <property type="entry name" value="AMINO ACID PERMEASE"/>
    <property type="match status" value="1"/>
</dbReference>
<dbReference type="InterPro" id="IPR004841">
    <property type="entry name" value="AA-permease/SLC12A_dom"/>
</dbReference>
<dbReference type="GO" id="GO:0016020">
    <property type="term" value="C:membrane"/>
    <property type="evidence" value="ECO:0000318"/>
    <property type="project" value="GO_Central"/>
</dbReference>
<organism evidence="10 11">
    <name type="scientific">Trichomonas vaginalis (strain ATCC PRA-98 / G3)</name>
    <dbReference type="NCBI Taxonomy" id="412133"/>
    <lineage>
        <taxon>Eukaryota</taxon>
        <taxon>Metamonada</taxon>
        <taxon>Parabasalia</taxon>
        <taxon>Trichomonadida</taxon>
        <taxon>Trichomonadidae</taxon>
        <taxon>Trichomonas</taxon>
    </lineage>
</organism>
<dbReference type="KEGG" id="tva:5465763"/>
<feature type="transmembrane region" description="Helical" evidence="8">
    <location>
        <begin position="68"/>
        <end position="89"/>
    </location>
</feature>
<feature type="compositionally biased region" description="Low complexity" evidence="7">
    <location>
        <begin position="29"/>
        <end position="41"/>
    </location>
</feature>
<feature type="domain" description="Amino acid permease/ SLC12A" evidence="9">
    <location>
        <begin position="69"/>
        <end position="527"/>
    </location>
</feature>
<keyword evidence="3 8" id="KW-0812">Transmembrane</keyword>
<dbReference type="PIRSF" id="PIRSF006060">
    <property type="entry name" value="AA_transporter"/>
    <property type="match status" value="1"/>
</dbReference>
<evidence type="ECO:0000313" key="10">
    <source>
        <dbReference type="EMBL" id="EAY20228.1"/>
    </source>
</evidence>
<feature type="transmembrane region" description="Helical" evidence="8">
    <location>
        <begin position="213"/>
        <end position="235"/>
    </location>
</feature>
<dbReference type="PANTHER" id="PTHR43341:SF1">
    <property type="entry name" value="GENERAL AMINO-ACID PERMEASE GAP1"/>
    <property type="match status" value="1"/>
</dbReference>
<feature type="transmembrane region" description="Helical" evidence="8">
    <location>
        <begin position="101"/>
        <end position="124"/>
    </location>
</feature>
<dbReference type="RefSeq" id="XP_001581214.1">
    <property type="nucleotide sequence ID" value="XM_001581164.1"/>
</dbReference>
<evidence type="ECO:0000256" key="4">
    <source>
        <dbReference type="ARBA" id="ARBA00022970"/>
    </source>
</evidence>
<dbReference type="VEuPathDB" id="TrichDB:TVAGG3_0678500"/>
<dbReference type="Proteomes" id="UP000001542">
    <property type="component" value="Unassembled WGS sequence"/>
</dbReference>
<keyword evidence="5 8" id="KW-1133">Transmembrane helix</keyword>
<feature type="transmembrane region" description="Helical" evidence="8">
    <location>
        <begin position="404"/>
        <end position="424"/>
    </location>
</feature>
<dbReference type="VEuPathDB" id="TrichDB:TVAG_021750"/>
<evidence type="ECO:0000259" key="9">
    <source>
        <dbReference type="Pfam" id="PF00324"/>
    </source>
</evidence>
<keyword evidence="2" id="KW-0813">Transport</keyword>
<dbReference type="Gene3D" id="1.20.1740.10">
    <property type="entry name" value="Amino acid/polyamine transporter I"/>
    <property type="match status" value="1"/>
</dbReference>
<dbReference type="AlphaFoldDB" id="A2DHF5"/>
<feature type="transmembrane region" description="Helical" evidence="8">
    <location>
        <begin position="145"/>
        <end position="169"/>
    </location>
</feature>
<keyword evidence="11" id="KW-1185">Reference proteome</keyword>
<feature type="transmembrane region" description="Helical" evidence="8">
    <location>
        <begin position="359"/>
        <end position="384"/>
    </location>
</feature>
<evidence type="ECO:0000256" key="5">
    <source>
        <dbReference type="ARBA" id="ARBA00022989"/>
    </source>
</evidence>
<evidence type="ECO:0000256" key="3">
    <source>
        <dbReference type="ARBA" id="ARBA00022692"/>
    </source>
</evidence>
<evidence type="ECO:0000256" key="6">
    <source>
        <dbReference type="ARBA" id="ARBA00023136"/>
    </source>
</evidence>
<dbReference type="Pfam" id="PF00324">
    <property type="entry name" value="AA_permease"/>
    <property type="match status" value="1"/>
</dbReference>
<dbReference type="OrthoDB" id="3900342at2759"/>
<evidence type="ECO:0000313" key="11">
    <source>
        <dbReference type="Proteomes" id="UP000001542"/>
    </source>
</evidence>
<dbReference type="OMA" id="AMFSTAN"/>
<dbReference type="STRING" id="5722.A2DHF5"/>
<feature type="transmembrane region" description="Helical" evidence="8">
    <location>
        <begin position="313"/>
        <end position="334"/>
    </location>
</feature>
<dbReference type="eggNOG" id="KOG1286">
    <property type="taxonomic scope" value="Eukaryota"/>
</dbReference>
<dbReference type="FunFam" id="1.20.1740.10:FF:000116">
    <property type="entry name" value="Amino acid permease family protein"/>
    <property type="match status" value="1"/>
</dbReference>
<evidence type="ECO:0000256" key="1">
    <source>
        <dbReference type="ARBA" id="ARBA00004141"/>
    </source>
</evidence>
<name>A2DHF5_TRIV3</name>
<protein>
    <submittedName>
        <fullName evidence="10">Amino acid permease family protein</fullName>
    </submittedName>
</protein>
<evidence type="ECO:0000256" key="7">
    <source>
        <dbReference type="SAM" id="MobiDB-lite"/>
    </source>
</evidence>
<sequence length="547" mass="60811">MDSKNIANRNNDVQDNCQLASSDVDVIKSDSSNNSSSSNVSIHLENNSTPEISTKEAPKTLARGIQSWHVTLISLGGIIGSCYFLGTGLTFSEIGALPVLIAYLVAGISVFGTMQSFAELLVNLPRHGNFITYNKKFLGNILTTGIGWAFWVNWVVYCPSECLAFSYYLNHFYTIPFKNTAWSSFVWGAICLMALTVLNLFKIKWFGHVESAMSIAKIVVIVIFAIIAFFIWFGVIGKKVHPFTEEEVGFIGGKIIAQGEGSLGKRLFHQGWLIIITYMIFILVNFEGTEIVGLEAAETENPDKNIPKACTNVSIQIVLIYIIPVIALVLIVPYEKANLDESIFAYALTSYGLKWAGQLFTFVTLIAAFSCANSGLYASVRCVYGLSKEGLAPEFLSRLNKNTIPLNATIFTLVFIWAVFIFGFMTEALGLFGKGGNSFYGSLLGISGFTGTLMWAGIIISQIIFRFKLKRRGYSIEKDLVSKAFLYPYLHIFSAVMQIAAMILLIYLAMVDGSYLSFLWCVSFLQWVFMQLLHALVRQELRLNQKK</sequence>
<proteinExistence type="predicted"/>
<dbReference type="GO" id="GO:0015171">
    <property type="term" value="F:amino acid transmembrane transporter activity"/>
    <property type="evidence" value="ECO:0000318"/>
    <property type="project" value="GO_Central"/>
</dbReference>
<evidence type="ECO:0000256" key="8">
    <source>
        <dbReference type="SAM" id="Phobius"/>
    </source>
</evidence>
<feature type="transmembrane region" description="Helical" evidence="8">
    <location>
        <begin position="267"/>
        <end position="286"/>
    </location>
</feature>
<gene>
    <name evidence="10" type="ORF">TVAG_021750</name>
</gene>